<feature type="domain" description="Transposase InsH N-terminal" evidence="2">
    <location>
        <begin position="20"/>
        <end position="114"/>
    </location>
</feature>
<dbReference type="PANTHER" id="PTHR35604">
    <property type="entry name" value="TRANSPOSASE INSH FOR INSERTION SEQUENCE ELEMENT IS5A-RELATED"/>
    <property type="match status" value="1"/>
</dbReference>
<dbReference type="PANTHER" id="PTHR35604:SF2">
    <property type="entry name" value="TRANSPOSASE INSH FOR INSERTION SEQUENCE ELEMENT IS5A-RELATED"/>
    <property type="match status" value="1"/>
</dbReference>
<dbReference type="EMBL" id="PCUC01000126">
    <property type="protein sequence ID" value="PIQ05978.1"/>
    <property type="molecule type" value="Genomic_DNA"/>
</dbReference>
<name>A0A2H0FGY6_9BACT</name>
<protein>
    <submittedName>
        <fullName evidence="3">DDE transposase</fullName>
    </submittedName>
</protein>
<dbReference type="GO" id="GO:0003677">
    <property type="term" value="F:DNA binding"/>
    <property type="evidence" value="ECO:0007669"/>
    <property type="project" value="InterPro"/>
</dbReference>
<reference evidence="3 4" key="1">
    <citation type="submission" date="2017-09" db="EMBL/GenBank/DDBJ databases">
        <title>Depth-based differentiation of microbial function through sediment-hosted aquifers and enrichment of novel symbionts in the deep terrestrial subsurface.</title>
        <authorList>
            <person name="Probst A.J."/>
            <person name="Ladd B."/>
            <person name="Jarett J.K."/>
            <person name="Geller-Mcgrath D.E."/>
            <person name="Sieber C.M."/>
            <person name="Emerson J.B."/>
            <person name="Anantharaman K."/>
            <person name="Thomas B.C."/>
            <person name="Malmstrom R."/>
            <person name="Stieglmeier M."/>
            <person name="Klingl A."/>
            <person name="Woyke T."/>
            <person name="Ryan C.M."/>
            <person name="Banfield J.F."/>
        </authorList>
    </citation>
    <scope>NUCLEOTIDE SEQUENCE [LARGE SCALE GENOMIC DNA]</scope>
    <source>
        <strain evidence="3">CG18_big_fil_WC_8_21_14_2_50_37_10</strain>
    </source>
</reference>
<dbReference type="Proteomes" id="UP000230778">
    <property type="component" value="Unassembled WGS sequence"/>
</dbReference>
<dbReference type="InterPro" id="IPR002559">
    <property type="entry name" value="Transposase_11"/>
</dbReference>
<dbReference type="InterPro" id="IPR008490">
    <property type="entry name" value="Transposase_InsH_N"/>
</dbReference>
<dbReference type="Pfam" id="PF05598">
    <property type="entry name" value="DUF772"/>
    <property type="match status" value="1"/>
</dbReference>
<evidence type="ECO:0000313" key="3">
    <source>
        <dbReference type="EMBL" id="PIQ05978.1"/>
    </source>
</evidence>
<dbReference type="GO" id="GO:0006313">
    <property type="term" value="P:DNA transposition"/>
    <property type="evidence" value="ECO:0007669"/>
    <property type="project" value="InterPro"/>
</dbReference>
<proteinExistence type="predicted"/>
<dbReference type="AlphaFoldDB" id="A0A2H0FGY6"/>
<evidence type="ECO:0000313" key="4">
    <source>
        <dbReference type="Proteomes" id="UP000230778"/>
    </source>
</evidence>
<evidence type="ECO:0000259" key="1">
    <source>
        <dbReference type="Pfam" id="PF01609"/>
    </source>
</evidence>
<accession>A0A2H0FGY6</accession>
<comment type="caution">
    <text evidence="3">The sequence shown here is derived from an EMBL/GenBank/DDBJ whole genome shotgun (WGS) entry which is preliminary data.</text>
</comment>
<sequence>MQHPTDKTSKMLLTTEAELFDKLIDKEDPFRKLEKIIDFDELTEPLRQCYSDLGSDGIDVAKGFKALLVQFWEDYSDREMEKALRYNIAIRWFAGFSLTEDTPDHSYFGKLRKRIGPSKLADIFNRINTILKQYGLFGNVFHFIDGSAIVSKVALWKERDKAIADGEASLNNAIVSKYACDRDARWGAKSKDNIWFGYKRVNCTDMRYGLIEKTATTPANVMDYKSLKNICPKQGMVFMDKLFDNKQADLVVKANNCHAATIRKNNNKAKQKDLDRWRSQVRMPFEGTFSKLEKRARYKGLKKVVFQNFLDSIVHNLKKAVTILPLEPIPALA</sequence>
<evidence type="ECO:0000259" key="2">
    <source>
        <dbReference type="Pfam" id="PF05598"/>
    </source>
</evidence>
<dbReference type="Pfam" id="PF01609">
    <property type="entry name" value="DDE_Tnp_1"/>
    <property type="match status" value="1"/>
</dbReference>
<gene>
    <name evidence="3" type="ORF">COW72_02390</name>
</gene>
<dbReference type="GO" id="GO:0004803">
    <property type="term" value="F:transposase activity"/>
    <property type="evidence" value="ECO:0007669"/>
    <property type="project" value="InterPro"/>
</dbReference>
<feature type="domain" description="Transposase IS4-like" evidence="1">
    <location>
        <begin position="182"/>
        <end position="294"/>
    </location>
</feature>
<organism evidence="3 4">
    <name type="scientific">Candidatus Nealsonbacteria bacterium CG18_big_fil_WC_8_21_14_2_50_37_10</name>
    <dbReference type="NCBI Taxonomy" id="1974717"/>
    <lineage>
        <taxon>Bacteria</taxon>
        <taxon>Candidatus Nealsoniibacteriota</taxon>
    </lineage>
</organism>